<evidence type="ECO:0000256" key="1">
    <source>
        <dbReference type="SAM" id="Phobius"/>
    </source>
</evidence>
<name>A0A8F5ZGY6_METHU</name>
<accession>A0A8F5ZGY6</accession>
<reference evidence="2 3" key="1">
    <citation type="submission" date="2021-06" db="EMBL/GenBank/DDBJ databases">
        <title>Complete genome sequence of the secondary alcohol utilizing methanogen Methanospirillum hungatei strain GP1.</title>
        <authorList>
            <person name="Day L.A."/>
            <person name="Costa K.C."/>
        </authorList>
    </citation>
    <scope>NUCLEOTIDE SEQUENCE [LARGE SCALE GENOMIC DNA]</scope>
    <source>
        <strain evidence="2 3">GP1</strain>
    </source>
</reference>
<evidence type="ECO:0008006" key="4">
    <source>
        <dbReference type="Google" id="ProtNLM"/>
    </source>
</evidence>
<keyword evidence="1" id="KW-0472">Membrane</keyword>
<feature type="transmembrane region" description="Helical" evidence="1">
    <location>
        <begin position="181"/>
        <end position="210"/>
    </location>
</feature>
<evidence type="ECO:0000313" key="2">
    <source>
        <dbReference type="EMBL" id="QXO95144.1"/>
    </source>
</evidence>
<feature type="transmembrane region" description="Helical" evidence="1">
    <location>
        <begin position="222"/>
        <end position="243"/>
    </location>
</feature>
<dbReference type="InterPro" id="IPR051790">
    <property type="entry name" value="Cytochrome_c-biogenesis_DsbD"/>
</dbReference>
<feature type="transmembrane region" description="Helical" evidence="1">
    <location>
        <begin position="337"/>
        <end position="361"/>
    </location>
</feature>
<dbReference type="AlphaFoldDB" id="A0A8F5ZGY6"/>
<feature type="transmembrane region" description="Helical" evidence="1">
    <location>
        <begin position="382"/>
        <end position="399"/>
    </location>
</feature>
<keyword evidence="1" id="KW-0812">Transmembrane</keyword>
<feature type="transmembrane region" description="Helical" evidence="1">
    <location>
        <begin position="249"/>
        <end position="268"/>
    </location>
</feature>
<proteinExistence type="predicted"/>
<sequence>MFSHNYSRITLISVLIFSLLSLIVVSPSLGAMYAVNGSEISPDSLSDLIRSDPTLLSGNLPPGQVIFFFNTHCGACHDAMAFLDGFAPNHTEMTLLRYDLFNSTENRTIFESYKKKYNRNFLSVPSLIIGNISVEGVQDISNHLEELLVLQKQQSGSSNLFSNIFTSPSLTPDSPSDEIPLLLIIGAGLLDGINPCAFAVLVFLLVYLMAQKSRKMMLTAGLVYTGAVFIFYYLSGLGIFTIIQTTGATTIFSFVAGCIALIAGLIMVKDALFPKEKPTLGIPASQSGLINRVMKQATIPAAFILGILVGMFELPCTGGIYLSIISMISMKSNMTQALGYLFVYNIAFVLPLLIILILVTFGLPPERVNEWRLEQRRLLRGIIGLVLIGFAVFILYEVLG</sequence>
<dbReference type="Proteomes" id="UP000694228">
    <property type="component" value="Chromosome"/>
</dbReference>
<dbReference type="PANTHER" id="PTHR31272:SF9">
    <property type="entry name" value="BLL1027 PROTEIN"/>
    <property type="match status" value="1"/>
</dbReference>
<organism evidence="2 3">
    <name type="scientific">Methanospirillum hungatei</name>
    <dbReference type="NCBI Taxonomy" id="2203"/>
    <lineage>
        <taxon>Archaea</taxon>
        <taxon>Methanobacteriati</taxon>
        <taxon>Methanobacteriota</taxon>
        <taxon>Stenosarchaea group</taxon>
        <taxon>Methanomicrobia</taxon>
        <taxon>Methanomicrobiales</taxon>
        <taxon>Methanospirillaceae</taxon>
        <taxon>Methanospirillum</taxon>
    </lineage>
</organism>
<dbReference type="OrthoDB" id="121818at2157"/>
<protein>
    <recommendedName>
        <fullName evidence="4">Cytochrome C biogenesis protein transmembrane domain-containing protein</fullName>
    </recommendedName>
</protein>
<evidence type="ECO:0000313" key="3">
    <source>
        <dbReference type="Proteomes" id="UP000694228"/>
    </source>
</evidence>
<dbReference type="PANTHER" id="PTHR31272">
    <property type="entry name" value="CYTOCHROME C-TYPE BIOGENESIS PROTEIN HI_1454-RELATED"/>
    <property type="match status" value="1"/>
</dbReference>
<gene>
    <name evidence="2" type="ORF">KSK55_01645</name>
</gene>
<dbReference type="EMBL" id="CP077107">
    <property type="protein sequence ID" value="QXO95144.1"/>
    <property type="molecule type" value="Genomic_DNA"/>
</dbReference>
<keyword evidence="1" id="KW-1133">Transmembrane helix</keyword>
<feature type="transmembrane region" description="Helical" evidence="1">
    <location>
        <begin position="301"/>
        <end position="325"/>
    </location>
</feature>